<reference evidence="2 3" key="1">
    <citation type="submission" date="2023-03" db="EMBL/GenBank/DDBJ databases">
        <title>Genome insight into feeding habits of ladybird beetles.</title>
        <authorList>
            <person name="Li H.-S."/>
            <person name="Huang Y.-H."/>
            <person name="Pang H."/>
        </authorList>
    </citation>
    <scope>NUCLEOTIDE SEQUENCE [LARGE SCALE GENOMIC DNA]</scope>
    <source>
        <strain evidence="2">SYSU_2023b</strain>
        <tissue evidence="2">Whole body</tissue>
    </source>
</reference>
<comment type="caution">
    <text evidence="2">The sequence shown here is derived from an EMBL/GenBank/DDBJ whole genome shotgun (WGS) entry which is preliminary data.</text>
</comment>
<keyword evidence="3" id="KW-1185">Reference proteome</keyword>
<dbReference type="Gene3D" id="3.30.70.1820">
    <property type="entry name" value="L1 transposable element, RRM domain"/>
    <property type="match status" value="1"/>
</dbReference>
<dbReference type="EMBL" id="JARQZJ010000090">
    <property type="protein sequence ID" value="KAK9882937.1"/>
    <property type="molecule type" value="Genomic_DNA"/>
</dbReference>
<sequence>MSLTKGQRDEIKQCLLDCLTDKDFMLTLAEKVAEVVGTTLGDHLAKLDGQVSELQGQVASNQEEIRELKMKLNYFEQNHKLKQLRLYGLREETDENLSKRVQETLSKVMKIGEIPIENCYRMKIRSNNDQKPRPLVIQFTSIKTRNEVFYRKKLLKGSALVITEELTKSNYELLQLGKGKVGMKDAWSREGKIFVKLKGKIHNVRSREDLEKLLK</sequence>
<evidence type="ECO:0000313" key="2">
    <source>
        <dbReference type="EMBL" id="KAK9882937.1"/>
    </source>
</evidence>
<name>A0AAW1UR78_9CUCU</name>
<proteinExistence type="predicted"/>
<evidence type="ECO:0000313" key="3">
    <source>
        <dbReference type="Proteomes" id="UP001431783"/>
    </source>
</evidence>
<organism evidence="2 3">
    <name type="scientific">Henosepilachna vigintioctopunctata</name>
    <dbReference type="NCBI Taxonomy" id="420089"/>
    <lineage>
        <taxon>Eukaryota</taxon>
        <taxon>Metazoa</taxon>
        <taxon>Ecdysozoa</taxon>
        <taxon>Arthropoda</taxon>
        <taxon>Hexapoda</taxon>
        <taxon>Insecta</taxon>
        <taxon>Pterygota</taxon>
        <taxon>Neoptera</taxon>
        <taxon>Endopterygota</taxon>
        <taxon>Coleoptera</taxon>
        <taxon>Polyphaga</taxon>
        <taxon>Cucujiformia</taxon>
        <taxon>Coccinelloidea</taxon>
        <taxon>Coccinellidae</taxon>
        <taxon>Epilachninae</taxon>
        <taxon>Epilachnini</taxon>
        <taxon>Henosepilachna</taxon>
    </lineage>
</organism>
<keyword evidence="1" id="KW-0175">Coiled coil</keyword>
<gene>
    <name evidence="2" type="ORF">WA026_023865</name>
</gene>
<accession>A0AAW1UR78</accession>
<feature type="coiled-coil region" evidence="1">
    <location>
        <begin position="44"/>
        <end position="78"/>
    </location>
</feature>
<protein>
    <submittedName>
        <fullName evidence="2">Uncharacterized protein</fullName>
    </submittedName>
</protein>
<dbReference type="AlphaFoldDB" id="A0AAW1UR78"/>
<dbReference type="Proteomes" id="UP001431783">
    <property type="component" value="Unassembled WGS sequence"/>
</dbReference>
<evidence type="ECO:0000256" key="1">
    <source>
        <dbReference type="SAM" id="Coils"/>
    </source>
</evidence>